<gene>
    <name evidence="10" type="ORF">FSB_LOCUS27169</name>
</gene>
<dbReference type="InterPro" id="IPR001969">
    <property type="entry name" value="Aspartic_peptidase_AS"/>
</dbReference>
<reference evidence="10" key="1">
    <citation type="submission" date="2018-02" db="EMBL/GenBank/DDBJ databases">
        <authorList>
            <person name="Cohen D.B."/>
            <person name="Kent A.D."/>
        </authorList>
    </citation>
    <scope>NUCLEOTIDE SEQUENCE</scope>
</reference>
<dbReference type="InterPro" id="IPR012337">
    <property type="entry name" value="RNaseH-like_sf"/>
</dbReference>
<dbReference type="InterPro" id="IPR043502">
    <property type="entry name" value="DNA/RNA_pol_sf"/>
</dbReference>
<keyword evidence="5" id="KW-0378">Hydrolase</keyword>
<dbReference type="InterPro" id="IPR002156">
    <property type="entry name" value="RNaseH_domain"/>
</dbReference>
<dbReference type="PROSITE" id="PS00141">
    <property type="entry name" value="ASP_PROTEASE"/>
    <property type="match status" value="1"/>
</dbReference>
<accession>A0A2N9G9H4</accession>
<proteinExistence type="predicted"/>
<dbReference type="GO" id="GO:0004523">
    <property type="term" value="F:RNA-DNA hybrid ribonuclease activity"/>
    <property type="evidence" value="ECO:0007669"/>
    <property type="project" value="InterPro"/>
</dbReference>
<evidence type="ECO:0000256" key="5">
    <source>
        <dbReference type="ARBA" id="ARBA00022801"/>
    </source>
</evidence>
<dbReference type="Gene3D" id="2.40.70.10">
    <property type="entry name" value="Acid Proteases"/>
    <property type="match status" value="1"/>
</dbReference>
<dbReference type="CDD" id="cd09279">
    <property type="entry name" value="RNase_HI_like"/>
    <property type="match status" value="1"/>
</dbReference>
<dbReference type="Pfam" id="PF03732">
    <property type="entry name" value="Retrotrans_gag"/>
    <property type="match status" value="1"/>
</dbReference>
<dbReference type="CDD" id="cd01647">
    <property type="entry name" value="RT_LTR"/>
    <property type="match status" value="1"/>
</dbReference>
<dbReference type="CDD" id="cd00303">
    <property type="entry name" value="retropepsin_like"/>
    <property type="match status" value="1"/>
</dbReference>
<evidence type="ECO:0000259" key="9">
    <source>
        <dbReference type="PROSITE" id="PS50994"/>
    </source>
</evidence>
<evidence type="ECO:0000256" key="4">
    <source>
        <dbReference type="ARBA" id="ARBA00022759"/>
    </source>
</evidence>
<sequence>MPPKLKRAETVNLKMPLQDGATASNSSPQEVHQEVEQGVVEGNTNSQFVTLSDVATLIEKEREKLPKETRHFVFRPPYPLELLNKPYPKNYEIPTFLLFDGRKGSSLEHVTYTWYATLQPASVKTWDDMVEIFCGKFFRVEERVTLHTLHSVKQKSGEGLLDFIKQFQDLALDCYVNHEEKKLIEICIDNMLPDYRAHLENLDIAQFAQLLQKARKTAASVKLVERSRADKRSTPHALVVTSSNDTRNKKKRGKEKEFEEWPAIPCTTEEMHAVIDKWIADGFLRLPGVSKEPTEDDKKHARFCRYHRYVHHPISECFSLRKIFHSKIQDGTLDVTQIPQGVQRNPLPNHSKERGAISVVIHARTEDTDEELEDSLSTNPAVIKTLQRSPKFWSLFNQLGLGPDARKAATEAIVNIVAGSGSQCYTAEAHASRAFLETTNAVTFTDEDIEVQYLDHRKLLYVAAMINDIHIRRALVDTGASLNLILTSTLDVAGISRKKIQGIPMEVTGFRGAVEYTVGHIQLVLKVRPIMALTRFHVVNTAVSYHALRGTPWLHKHKLVPSTYHQCVKVCLNGKPIRIPANVTPFDESEAHYVEAAFYDEVTPTEEGLISKVVGTPLPRWEDIKDEFDMDLRKLLEYARPNDTKWKGLGPTQGGCSPICYIVQQQTEVQEKILLLEDVPAVPNLSPASEELETINLSDDPNVELSISISSSLSLSEKAQLIPLLKEYRDVFAWQYEEMSGLDPDLVVHALNVDPGNTMKTAFQTPIGNFYFTVMPFGLKNVGATYQRAMATIFHDMMHCELEDYMDDVVVKTETSEGHFKTLRRVFERCRQYKLRMNPLKCAFGVAAGKFLGFLVHQRGIDVDPMKAKAIATMKPPITVKELKSFLGKLSYIQRFIPGLAVVTTAFTLLLKKGVNVPLRLYLASNDKAIGALVAQEDKEGVEQPIYYYEIVLITLKAIKSQAIADLLAQFPREDASSINDEVPGEVGEVAFTEISDAIWTLRFNGSSTVFGGGAGLFLTKEGGDTLSMSFKLDFPCSNNAAEYEAYLTGLALARELRIKRLKVRGDSNLVVSQAKGDFALREPSLAPYRAMAQRLKDYFEELTIEYTQRSDNRHADTLATLGSKSIFDEESSSKRDIKQLLRCQHIFEKEEAYATFSTSDWRTPFLEYLLENILSETSKEVYHLKQLARCYFIEGGILFRKGFHGDPLRVATLVKCIRTSFLRTLQALQNMTTPWPFYTWGLDLIGPINPPSNGCIWILVAMEYFTKWVKAIPLKKAIGAAVANFIKEQIVCRFGIPHRIISNNGTPFINKNVRRMVEQYGIKHRRSTPYYTQGNGQAEATNRVLLRILSKMVFEHNGGWSMHLLDTLWSYRNSIKTTTCFSPFCLVYGTEAMSPAELIIPTARIIQRQELELDVDMCVEVHMVDLEAVEEI</sequence>
<dbReference type="InterPro" id="IPR000477">
    <property type="entry name" value="RT_dom"/>
</dbReference>
<dbReference type="Gene3D" id="3.30.70.270">
    <property type="match status" value="2"/>
</dbReference>
<name>A0A2N9G9H4_FAGSY</name>
<dbReference type="GO" id="GO:0006508">
    <property type="term" value="P:proteolysis"/>
    <property type="evidence" value="ECO:0007669"/>
    <property type="project" value="InterPro"/>
</dbReference>
<dbReference type="SUPFAM" id="SSF53098">
    <property type="entry name" value="Ribonuclease H-like"/>
    <property type="match status" value="1"/>
</dbReference>
<dbReference type="PANTHER" id="PTHR48475:SF1">
    <property type="entry name" value="RNASE H TYPE-1 DOMAIN-CONTAINING PROTEIN"/>
    <property type="match status" value="1"/>
</dbReference>
<feature type="domain" description="Integrase catalytic" evidence="9">
    <location>
        <begin position="1231"/>
        <end position="1404"/>
    </location>
</feature>
<dbReference type="Pfam" id="PF00078">
    <property type="entry name" value="RVT_1"/>
    <property type="match status" value="1"/>
</dbReference>
<dbReference type="Gene3D" id="3.30.420.10">
    <property type="entry name" value="Ribonuclease H-like superfamily/Ribonuclease H"/>
    <property type="match status" value="2"/>
</dbReference>
<dbReference type="InterPro" id="IPR036397">
    <property type="entry name" value="RNaseH_sf"/>
</dbReference>
<keyword evidence="1" id="KW-0808">Transferase</keyword>
<dbReference type="PANTHER" id="PTHR48475">
    <property type="entry name" value="RIBONUCLEASE H"/>
    <property type="match status" value="1"/>
</dbReference>
<dbReference type="InterPro" id="IPR001584">
    <property type="entry name" value="Integrase_cat-core"/>
</dbReference>
<keyword evidence="6" id="KW-0695">RNA-directed DNA polymerase</keyword>
<keyword evidence="7" id="KW-0233">DNA recombination</keyword>
<evidence type="ECO:0000256" key="2">
    <source>
        <dbReference type="ARBA" id="ARBA00022695"/>
    </source>
</evidence>
<evidence type="ECO:0000256" key="8">
    <source>
        <dbReference type="SAM" id="MobiDB-lite"/>
    </source>
</evidence>
<organism evidence="10">
    <name type="scientific">Fagus sylvatica</name>
    <name type="common">Beechnut</name>
    <dbReference type="NCBI Taxonomy" id="28930"/>
    <lineage>
        <taxon>Eukaryota</taxon>
        <taxon>Viridiplantae</taxon>
        <taxon>Streptophyta</taxon>
        <taxon>Embryophyta</taxon>
        <taxon>Tracheophyta</taxon>
        <taxon>Spermatophyta</taxon>
        <taxon>Magnoliopsida</taxon>
        <taxon>eudicotyledons</taxon>
        <taxon>Gunneridae</taxon>
        <taxon>Pentapetalae</taxon>
        <taxon>rosids</taxon>
        <taxon>fabids</taxon>
        <taxon>Fagales</taxon>
        <taxon>Fagaceae</taxon>
        <taxon>Fagus</taxon>
    </lineage>
</organism>
<evidence type="ECO:0000313" key="10">
    <source>
        <dbReference type="EMBL" id="SPC99287.1"/>
    </source>
</evidence>
<dbReference type="InterPro" id="IPR043128">
    <property type="entry name" value="Rev_trsase/Diguanyl_cyclase"/>
</dbReference>
<evidence type="ECO:0000256" key="1">
    <source>
        <dbReference type="ARBA" id="ARBA00022679"/>
    </source>
</evidence>
<dbReference type="EMBL" id="OIVN01001957">
    <property type="protein sequence ID" value="SPC99287.1"/>
    <property type="molecule type" value="Genomic_DNA"/>
</dbReference>
<dbReference type="GO" id="GO:0006310">
    <property type="term" value="P:DNA recombination"/>
    <property type="evidence" value="ECO:0007669"/>
    <property type="project" value="UniProtKB-KW"/>
</dbReference>
<feature type="region of interest" description="Disordered" evidence="8">
    <location>
        <begin position="1"/>
        <end position="31"/>
    </location>
</feature>
<dbReference type="SUPFAM" id="SSF56672">
    <property type="entry name" value="DNA/RNA polymerases"/>
    <property type="match status" value="1"/>
</dbReference>
<keyword evidence="2" id="KW-0548">Nucleotidyltransferase</keyword>
<keyword evidence="3" id="KW-0540">Nuclease</keyword>
<evidence type="ECO:0000256" key="3">
    <source>
        <dbReference type="ARBA" id="ARBA00022722"/>
    </source>
</evidence>
<dbReference type="Pfam" id="PF13456">
    <property type="entry name" value="RVT_3"/>
    <property type="match status" value="1"/>
</dbReference>
<feature type="region of interest" description="Disordered" evidence="8">
    <location>
        <begin position="226"/>
        <end position="259"/>
    </location>
</feature>
<evidence type="ECO:0000256" key="6">
    <source>
        <dbReference type="ARBA" id="ARBA00022918"/>
    </source>
</evidence>
<dbReference type="GO" id="GO:0015074">
    <property type="term" value="P:DNA integration"/>
    <property type="evidence" value="ECO:0007669"/>
    <property type="project" value="InterPro"/>
</dbReference>
<protein>
    <recommendedName>
        <fullName evidence="9">Integrase catalytic domain-containing protein</fullName>
    </recommendedName>
</protein>
<evidence type="ECO:0000256" key="7">
    <source>
        <dbReference type="ARBA" id="ARBA00023172"/>
    </source>
</evidence>
<dbReference type="GO" id="GO:0003964">
    <property type="term" value="F:RNA-directed DNA polymerase activity"/>
    <property type="evidence" value="ECO:0007669"/>
    <property type="project" value="UniProtKB-KW"/>
</dbReference>
<dbReference type="InterPro" id="IPR005162">
    <property type="entry name" value="Retrotrans_gag_dom"/>
</dbReference>
<keyword evidence="4" id="KW-0255">Endonuclease</keyword>
<dbReference type="InterPro" id="IPR021109">
    <property type="entry name" value="Peptidase_aspartic_dom_sf"/>
</dbReference>
<dbReference type="Pfam" id="PF00665">
    <property type="entry name" value="rve"/>
    <property type="match status" value="1"/>
</dbReference>
<dbReference type="PROSITE" id="PS50994">
    <property type="entry name" value="INTEGRASE"/>
    <property type="match status" value="1"/>
</dbReference>
<dbReference type="SUPFAM" id="SSF50630">
    <property type="entry name" value="Acid proteases"/>
    <property type="match status" value="1"/>
</dbReference>
<dbReference type="GO" id="GO:0003676">
    <property type="term" value="F:nucleic acid binding"/>
    <property type="evidence" value="ECO:0007669"/>
    <property type="project" value="InterPro"/>
</dbReference>
<dbReference type="GO" id="GO:0004190">
    <property type="term" value="F:aspartic-type endopeptidase activity"/>
    <property type="evidence" value="ECO:0007669"/>
    <property type="project" value="InterPro"/>
</dbReference>